<dbReference type="RefSeq" id="WP_211316918.1">
    <property type="nucleotide sequence ID" value="NZ_QNRT01000002.1"/>
</dbReference>
<dbReference type="InterPro" id="IPR004570">
    <property type="entry name" value="Phosphatidylglycerol_P_synth"/>
</dbReference>
<evidence type="ECO:0000256" key="11">
    <source>
        <dbReference type="ARBA" id="ARBA00023136"/>
    </source>
</evidence>
<evidence type="ECO:0000313" key="19">
    <source>
        <dbReference type="Proteomes" id="UP000253083"/>
    </source>
</evidence>
<comment type="subcellular location">
    <subcellularLocation>
        <location evidence="1">Membrane</location>
        <topology evidence="1">Multi-pass membrane protein</topology>
    </subcellularLocation>
</comment>
<dbReference type="GO" id="GO:0008444">
    <property type="term" value="F:CDP-diacylglycerol-glycerol-3-phosphate 3-phosphatidyltransferase activity"/>
    <property type="evidence" value="ECO:0007669"/>
    <property type="project" value="UniProtKB-UniRule"/>
</dbReference>
<dbReference type="InParanoid" id="A0A395JJA5"/>
<sequence>MKTMRLNIPNCLTLFRIIAIPLIAIIYFSDIKYGNWYSTIVFTLAGISDALDGYLARRWNQTSKLGAFLDPVADKLLVSTMLLLVISDVNLHSRLWSEMLFIVTVIVIISREITVSALREWMAELGKRANVAVSTVGKYKTGIQMGAIGCLLFQSHFIGLPVLLIGELMLYAAGVLTIWSMSIYLRAAYNAVKAD</sequence>
<evidence type="ECO:0000256" key="16">
    <source>
        <dbReference type="RuleBase" id="RU003750"/>
    </source>
</evidence>
<keyword evidence="7 16" id="KW-0808">Transferase</keyword>
<keyword evidence="9 17" id="KW-1133">Transmembrane helix</keyword>
<dbReference type="EMBL" id="QNRT01000002">
    <property type="protein sequence ID" value="RBP50771.1"/>
    <property type="molecule type" value="Genomic_DNA"/>
</dbReference>
<keyword evidence="6" id="KW-0444">Lipid biosynthesis</keyword>
<dbReference type="Pfam" id="PF01066">
    <property type="entry name" value="CDP-OH_P_transf"/>
    <property type="match status" value="1"/>
</dbReference>
<protein>
    <recommendedName>
        <fullName evidence="5 15">CDP-diacylglycerol--glycerol-3-phosphate 3-phosphatidyltransferase</fullName>
        <ecNumber evidence="4 15">2.7.8.5</ecNumber>
    </recommendedName>
</protein>
<feature type="transmembrane region" description="Helical" evidence="17">
    <location>
        <begin position="12"/>
        <end position="29"/>
    </location>
</feature>
<comment type="pathway">
    <text evidence="2">Phospholipid metabolism; phosphatidylglycerol biosynthesis; phosphatidylglycerol from CDP-diacylglycerol: step 1/2.</text>
</comment>
<evidence type="ECO:0000256" key="9">
    <source>
        <dbReference type="ARBA" id="ARBA00022989"/>
    </source>
</evidence>
<keyword evidence="19" id="KW-1185">Reference proteome</keyword>
<dbReference type="AlphaFoldDB" id="A0A395JJA5"/>
<name>A0A395JJA5_9GAMM</name>
<accession>A0A395JJA5</accession>
<dbReference type="PIRSF" id="PIRSF000847">
    <property type="entry name" value="Phos_ph_gly_syn"/>
    <property type="match status" value="1"/>
</dbReference>
<evidence type="ECO:0000256" key="14">
    <source>
        <dbReference type="ARBA" id="ARBA00048586"/>
    </source>
</evidence>
<evidence type="ECO:0000256" key="17">
    <source>
        <dbReference type="SAM" id="Phobius"/>
    </source>
</evidence>
<keyword evidence="12" id="KW-0594">Phospholipid biosynthesis</keyword>
<dbReference type="Proteomes" id="UP000253083">
    <property type="component" value="Unassembled WGS sequence"/>
</dbReference>
<evidence type="ECO:0000256" key="2">
    <source>
        <dbReference type="ARBA" id="ARBA00005042"/>
    </source>
</evidence>
<keyword evidence="8 17" id="KW-0812">Transmembrane</keyword>
<dbReference type="GO" id="GO:0046474">
    <property type="term" value="P:glycerophospholipid biosynthetic process"/>
    <property type="evidence" value="ECO:0007669"/>
    <property type="project" value="TreeGrafter"/>
</dbReference>
<dbReference type="EC" id="2.7.8.5" evidence="4 15"/>
<evidence type="ECO:0000256" key="8">
    <source>
        <dbReference type="ARBA" id="ARBA00022692"/>
    </source>
</evidence>
<evidence type="ECO:0000256" key="13">
    <source>
        <dbReference type="ARBA" id="ARBA00023264"/>
    </source>
</evidence>
<dbReference type="InterPro" id="IPR000462">
    <property type="entry name" value="CDP-OH_P_trans"/>
</dbReference>
<comment type="caution">
    <text evidence="18">The sequence shown here is derived from an EMBL/GenBank/DDBJ whole genome shotgun (WGS) entry which is preliminary data.</text>
</comment>
<keyword evidence="10" id="KW-0443">Lipid metabolism</keyword>
<dbReference type="NCBIfam" id="TIGR00560">
    <property type="entry name" value="pgsA"/>
    <property type="match status" value="1"/>
</dbReference>
<dbReference type="InterPro" id="IPR050324">
    <property type="entry name" value="CDP-alcohol_PTase-I"/>
</dbReference>
<dbReference type="Gene3D" id="1.20.120.1760">
    <property type="match status" value="1"/>
</dbReference>
<evidence type="ECO:0000256" key="1">
    <source>
        <dbReference type="ARBA" id="ARBA00004141"/>
    </source>
</evidence>
<comment type="catalytic activity">
    <reaction evidence="14">
        <text>a CDP-1,2-diacyl-sn-glycerol + sn-glycerol 3-phosphate = a 1,2-diacyl-sn-glycero-3-phospho-(1'-sn-glycero-3'-phosphate) + CMP + H(+)</text>
        <dbReference type="Rhea" id="RHEA:12593"/>
        <dbReference type="ChEBI" id="CHEBI:15378"/>
        <dbReference type="ChEBI" id="CHEBI:57597"/>
        <dbReference type="ChEBI" id="CHEBI:58332"/>
        <dbReference type="ChEBI" id="CHEBI:60110"/>
        <dbReference type="ChEBI" id="CHEBI:60377"/>
        <dbReference type="EC" id="2.7.8.5"/>
    </reaction>
</comment>
<evidence type="ECO:0000256" key="3">
    <source>
        <dbReference type="ARBA" id="ARBA00010441"/>
    </source>
</evidence>
<dbReference type="PANTHER" id="PTHR14269:SF62">
    <property type="entry name" value="CDP-DIACYLGLYCEROL--GLYCEROL-3-PHOSPHATE 3-PHOSPHATIDYLTRANSFERASE 1, CHLOROPLASTIC"/>
    <property type="match status" value="1"/>
</dbReference>
<dbReference type="InterPro" id="IPR048254">
    <property type="entry name" value="CDP_ALCOHOL_P_TRANSF_CS"/>
</dbReference>
<evidence type="ECO:0000256" key="15">
    <source>
        <dbReference type="NCBIfam" id="TIGR00560"/>
    </source>
</evidence>
<evidence type="ECO:0000313" key="18">
    <source>
        <dbReference type="EMBL" id="RBP50771.1"/>
    </source>
</evidence>
<evidence type="ECO:0000256" key="12">
    <source>
        <dbReference type="ARBA" id="ARBA00023209"/>
    </source>
</evidence>
<evidence type="ECO:0000256" key="6">
    <source>
        <dbReference type="ARBA" id="ARBA00022516"/>
    </source>
</evidence>
<organism evidence="18 19">
    <name type="scientific">Arenicella xantha</name>
    <dbReference type="NCBI Taxonomy" id="644221"/>
    <lineage>
        <taxon>Bacteria</taxon>
        <taxon>Pseudomonadati</taxon>
        <taxon>Pseudomonadota</taxon>
        <taxon>Gammaproteobacteria</taxon>
        <taxon>Arenicellales</taxon>
        <taxon>Arenicellaceae</taxon>
        <taxon>Arenicella</taxon>
    </lineage>
</organism>
<gene>
    <name evidence="18" type="ORF">DFR28_102186</name>
</gene>
<evidence type="ECO:0000256" key="4">
    <source>
        <dbReference type="ARBA" id="ARBA00013170"/>
    </source>
</evidence>
<reference evidence="18 19" key="1">
    <citation type="submission" date="2018-06" db="EMBL/GenBank/DDBJ databases">
        <title>Genomic Encyclopedia of Type Strains, Phase IV (KMG-IV): sequencing the most valuable type-strain genomes for metagenomic binning, comparative biology and taxonomic classification.</title>
        <authorList>
            <person name="Goeker M."/>
        </authorList>
    </citation>
    <scope>NUCLEOTIDE SEQUENCE [LARGE SCALE GENOMIC DNA]</scope>
    <source>
        <strain evidence="18 19">DSM 24032</strain>
    </source>
</reference>
<keyword evidence="11 17" id="KW-0472">Membrane</keyword>
<dbReference type="InterPro" id="IPR043130">
    <property type="entry name" value="CDP-OH_PTrfase_TM_dom"/>
</dbReference>
<dbReference type="PANTHER" id="PTHR14269">
    <property type="entry name" value="CDP-DIACYLGLYCEROL--GLYCEROL-3-PHOSPHATE 3-PHOSPHATIDYLTRANSFERASE-RELATED"/>
    <property type="match status" value="1"/>
</dbReference>
<comment type="similarity">
    <text evidence="3 16">Belongs to the CDP-alcohol phosphatidyltransferase class-I family.</text>
</comment>
<dbReference type="GO" id="GO:0005886">
    <property type="term" value="C:plasma membrane"/>
    <property type="evidence" value="ECO:0007669"/>
    <property type="project" value="TreeGrafter"/>
</dbReference>
<proteinExistence type="inferred from homology"/>
<evidence type="ECO:0000256" key="7">
    <source>
        <dbReference type="ARBA" id="ARBA00022679"/>
    </source>
</evidence>
<dbReference type="FunCoup" id="A0A395JJA5">
    <property type="interactions" value="480"/>
</dbReference>
<keyword evidence="13" id="KW-1208">Phospholipid metabolism</keyword>
<dbReference type="PROSITE" id="PS00379">
    <property type="entry name" value="CDP_ALCOHOL_P_TRANSF"/>
    <property type="match status" value="1"/>
</dbReference>
<evidence type="ECO:0000256" key="5">
    <source>
        <dbReference type="ARBA" id="ARBA00014944"/>
    </source>
</evidence>
<evidence type="ECO:0000256" key="10">
    <source>
        <dbReference type="ARBA" id="ARBA00023098"/>
    </source>
</evidence>